<dbReference type="InterPro" id="IPR050180">
    <property type="entry name" value="RNR_Ribonuclease"/>
</dbReference>
<dbReference type="Pfam" id="PF00583">
    <property type="entry name" value="Acetyltransf_1"/>
    <property type="match status" value="1"/>
</dbReference>
<dbReference type="Proteomes" id="UP000242875">
    <property type="component" value="Unassembled WGS sequence"/>
</dbReference>
<dbReference type="SUPFAM" id="SSF50249">
    <property type="entry name" value="Nucleic acid-binding proteins"/>
    <property type="match status" value="1"/>
</dbReference>
<dbReference type="InterPro" id="IPR036188">
    <property type="entry name" value="FAD/NAD-bd_sf"/>
</dbReference>
<evidence type="ECO:0000259" key="8">
    <source>
        <dbReference type="PROSITE" id="PS51186"/>
    </source>
</evidence>
<dbReference type="PANTHER" id="PTHR23355">
    <property type="entry name" value="RIBONUCLEASE"/>
    <property type="match status" value="1"/>
</dbReference>
<dbReference type="GO" id="GO:0000932">
    <property type="term" value="C:P-body"/>
    <property type="evidence" value="ECO:0007669"/>
    <property type="project" value="TreeGrafter"/>
</dbReference>
<keyword evidence="5" id="KW-0256">Endoplasmic reticulum</keyword>
<reference evidence="9 10" key="1">
    <citation type="journal article" date="2017" name="Mycologia">
        <title>Bifiguratus adelaidae, gen. et sp. nov., a new member of Mucoromycotina in endophytic and soil-dwelling habitats.</title>
        <authorList>
            <person name="Torres-Cruz T.J."/>
            <person name="Billingsley Tobias T.L."/>
            <person name="Almatruk M."/>
            <person name="Hesse C."/>
            <person name="Kuske C.R."/>
            <person name="Desiro A."/>
            <person name="Benucci G.M."/>
            <person name="Bonito G."/>
            <person name="Stajich J.E."/>
            <person name="Dunlap C."/>
            <person name="Arnold A.E."/>
            <person name="Porras-Alfaro A."/>
        </authorList>
    </citation>
    <scope>NUCLEOTIDE SEQUENCE [LARGE SCALE GENOMIC DNA]</scope>
    <source>
        <strain evidence="9 10">AZ0501</strain>
    </source>
</reference>
<dbReference type="GO" id="GO:0004343">
    <property type="term" value="F:glucosamine 6-phosphate N-acetyltransferase activity"/>
    <property type="evidence" value="ECO:0007669"/>
    <property type="project" value="UniProtKB-ARBA"/>
</dbReference>
<keyword evidence="6" id="KW-0472">Membrane</keyword>
<evidence type="ECO:0000256" key="5">
    <source>
        <dbReference type="ARBA" id="ARBA00022824"/>
    </source>
</evidence>
<keyword evidence="7" id="KW-0012">Acyltransferase</keyword>
<dbReference type="InterPro" id="IPR012340">
    <property type="entry name" value="NA-bd_OB-fold"/>
</dbReference>
<dbReference type="GO" id="GO:1901135">
    <property type="term" value="P:carbohydrate derivative metabolic process"/>
    <property type="evidence" value="ECO:0007669"/>
    <property type="project" value="UniProtKB-ARBA"/>
</dbReference>
<dbReference type="InterPro" id="IPR001900">
    <property type="entry name" value="RNase_II/R"/>
</dbReference>
<evidence type="ECO:0000256" key="7">
    <source>
        <dbReference type="ARBA" id="ARBA00023315"/>
    </source>
</evidence>
<evidence type="ECO:0000256" key="1">
    <source>
        <dbReference type="ARBA" id="ARBA00004184"/>
    </source>
</evidence>
<dbReference type="OrthoDB" id="2285229at2759"/>
<dbReference type="GO" id="GO:0006402">
    <property type="term" value="P:mRNA catabolic process"/>
    <property type="evidence" value="ECO:0007669"/>
    <property type="project" value="TreeGrafter"/>
</dbReference>
<dbReference type="InterPro" id="IPR000182">
    <property type="entry name" value="GNAT_dom"/>
</dbReference>
<dbReference type="Gene3D" id="3.30.9.10">
    <property type="entry name" value="D-Amino Acid Oxidase, subunit A, domain 2"/>
    <property type="match status" value="1"/>
</dbReference>
<dbReference type="PROSITE" id="PS51186">
    <property type="entry name" value="GNAT"/>
    <property type="match status" value="1"/>
</dbReference>
<accession>A0A261Y5P8</accession>
<gene>
    <name evidence="9" type="ORF">BZG36_01191</name>
</gene>
<comment type="subunit">
    <text evidence="3">Homodimer.</text>
</comment>
<dbReference type="SUPFAM" id="SSF55729">
    <property type="entry name" value="Acyl-CoA N-acyltransferases (Nat)"/>
    <property type="match status" value="1"/>
</dbReference>
<keyword evidence="10" id="KW-1185">Reference proteome</keyword>
<dbReference type="FunFam" id="3.40.630.30:FF:000048">
    <property type="entry name" value="Glucosamine 6-phosphate N-acetyltransferase"/>
    <property type="match status" value="1"/>
</dbReference>
<feature type="domain" description="N-acetyltransferase" evidence="8">
    <location>
        <begin position="1279"/>
        <end position="1430"/>
    </location>
</feature>
<dbReference type="Gene3D" id="3.40.630.30">
    <property type="match status" value="1"/>
</dbReference>
<dbReference type="InterPro" id="IPR006076">
    <property type="entry name" value="FAD-dep_OxRdtase"/>
</dbReference>
<evidence type="ECO:0000313" key="9">
    <source>
        <dbReference type="EMBL" id="OZJ05911.1"/>
    </source>
</evidence>
<dbReference type="Pfam" id="PF00773">
    <property type="entry name" value="RNB"/>
    <property type="match status" value="1"/>
</dbReference>
<dbReference type="GO" id="GO:0005789">
    <property type="term" value="C:endoplasmic reticulum membrane"/>
    <property type="evidence" value="ECO:0007669"/>
    <property type="project" value="UniProtKB-SubCell"/>
</dbReference>
<keyword evidence="4" id="KW-0808">Transferase</keyword>
<dbReference type="Pfam" id="PF01266">
    <property type="entry name" value="DAO"/>
    <property type="match status" value="1"/>
</dbReference>
<dbReference type="SUPFAM" id="SSF51905">
    <property type="entry name" value="FAD/NAD(P)-binding domain"/>
    <property type="match status" value="1"/>
</dbReference>
<dbReference type="CDD" id="cd04301">
    <property type="entry name" value="NAT_SF"/>
    <property type="match status" value="1"/>
</dbReference>
<dbReference type="PANTHER" id="PTHR23355:SF65">
    <property type="entry name" value="EXORIBONUCLEASE CYT-4, PUTATIVE (AFU_ORTHOLOGUE AFUA_7G01550)-RELATED"/>
    <property type="match status" value="1"/>
</dbReference>
<dbReference type="GO" id="GO:0003723">
    <property type="term" value="F:RNA binding"/>
    <property type="evidence" value="ECO:0007669"/>
    <property type="project" value="InterPro"/>
</dbReference>
<dbReference type="InterPro" id="IPR016181">
    <property type="entry name" value="Acyl_CoA_acyltransferase"/>
</dbReference>
<name>A0A261Y5P8_9FUNG</name>
<comment type="subcellular location">
    <subcellularLocation>
        <location evidence="1">Endomembrane system</location>
        <topology evidence="1">Peripheral membrane protein</topology>
    </subcellularLocation>
    <subcellularLocation>
        <location evidence="2">Endoplasmic reticulum membrane</location>
    </subcellularLocation>
</comment>
<dbReference type="Gene3D" id="3.50.50.60">
    <property type="entry name" value="FAD/NAD(P)-binding domain"/>
    <property type="match status" value="1"/>
</dbReference>
<protein>
    <recommendedName>
        <fullName evidence="8">N-acetyltransferase domain-containing protein</fullName>
    </recommendedName>
</protein>
<evidence type="ECO:0000256" key="4">
    <source>
        <dbReference type="ARBA" id="ARBA00022679"/>
    </source>
</evidence>
<proteinExistence type="predicted"/>
<sequence>MAPVNTLPVNPSTCSYWLQDAPYQQEPTHSLPCEADVVVVGGGITGMSALYWLQQFRPEDKIVLLEARGISSGATGRNGGICWPGLNEGFRSSINQYGVSTARSLLKFEQECVRQMQHIIETYADTDGGSHDPQFRVMPQGGMLIFKDQEQREEGLDDLAALQECGFAEGVKFLKPEELEQLIGINPETCTGGLQVPGVVIFWAAKFVFTLTREILKRATATSQLDPSEVSILDSPKRNVQIFTHTPVNKIERSLEDTRTYNVQTSRGNISATKVILATNAWTEHILPSGYNTTQPVPTEDGMTKAAKIKITPVRNQVISLRPISEQERLINCAVSANAGYEYYSQRPNGDVIFGGMRNIHLPDMEYNVANDAELVPLIGDALRQYLPKRFPRVRDGSLLGETLEPTHEWAGIMGFAPEDRRLPYVGQLKAADKDSGIYICAGYTGQDLDVEWQSIPDQRQRYSSVTLLDEAVNATDTEFEEGWRAKLPTFRTGDFAEVHLRGKTFTGIVWQPLSDSRKITIVSRTGRALTFNIDRVAYHVPDFANLTSTQRALPEPITLNSVDALKGFRRPIDEFVRAAEQTRSANFIKYEKAYVYFWDKHQREGEEGDCKVTARQVAEHVHGKVELTPTEIYAAHLHLEKDDLHFIPSPLVCINGEFTLRPQDEANMASLIKEWIRFKDGPFTSFVDKANTMLKFREQHVDKFGILKGEATMEPFSEFKGKDEVFLNMIRRYASLPTEADATQYEVFVSAILKATGFYRQYELNRDVAAQFLRDLGLWTPWDNTPLRQHPNALAHHLMTPTAAEHNRTMSKAASMFLHRGEDKADFYEADNCINIRRDFGHLPAYAIDDASANEIDDAISIDQQGNNTWVHVHVADPTAYIPPGHNLARIANARVQTLYLPQLNVSMLPTALTQQNISLGSTSQSKQFTMTFSFCLAEDGSINDYRIGPGIVRNVQRLTYDQVDKSLGVSGGDESITEYQHTQDDGLLIRTKHNPQDVTPLPDEACKDLIQLQSIAITHQKIREAEGGVAFNRLTANVTVAPRPLELTPISNMPHFQRILPSISVFASNGSSSPAHVMVAEMMVIAGRVCAQFAKERNIPMPYRVQPAPSLEGNVQRALANNTSGISAVQAAQLLPLMHPAAVSTFASMHWALGIHDGYVKVTSPLRRYLDLLSHWNIKASLLNEGLPFSKQWIDVMGPAVQQREKELNRIEQQCDRWWVLELLRRYKLDGYQGLWTFRVERASEDRVHGTIEELAIGGQLKGIHSIGDVAALPSGYKVRPLSRGDYERGFLQTLQVLTEVGQHSREDWNDRFDYMKKHNHEYFTIVITDPSSRVVGAGTIFIERKFVHHNGLVGHIEDIAVDANQQGKKLGLRVIQALKYIGTQAGVYKVILDCSDKNIPFYEKCGFKHKEYEMVWYVPSDQLKAKL</sequence>
<evidence type="ECO:0000256" key="6">
    <source>
        <dbReference type="ARBA" id="ARBA00023136"/>
    </source>
</evidence>
<dbReference type="EMBL" id="MVBO01000008">
    <property type="protein sequence ID" value="OZJ05911.1"/>
    <property type="molecule type" value="Genomic_DNA"/>
</dbReference>
<dbReference type="GO" id="GO:0000175">
    <property type="term" value="F:3'-5'-RNA exonuclease activity"/>
    <property type="evidence" value="ECO:0007669"/>
    <property type="project" value="TreeGrafter"/>
</dbReference>
<evidence type="ECO:0000256" key="2">
    <source>
        <dbReference type="ARBA" id="ARBA00004586"/>
    </source>
</evidence>
<evidence type="ECO:0000256" key="3">
    <source>
        <dbReference type="ARBA" id="ARBA00011738"/>
    </source>
</evidence>
<comment type="caution">
    <text evidence="9">The sequence shown here is derived from an EMBL/GenBank/DDBJ whole genome shotgun (WGS) entry which is preliminary data.</text>
</comment>
<dbReference type="SMART" id="SM00955">
    <property type="entry name" value="RNB"/>
    <property type="match status" value="1"/>
</dbReference>
<evidence type="ECO:0000313" key="10">
    <source>
        <dbReference type="Proteomes" id="UP000242875"/>
    </source>
</evidence>
<organism evidence="9 10">
    <name type="scientific">Bifiguratus adelaidae</name>
    <dbReference type="NCBI Taxonomy" id="1938954"/>
    <lineage>
        <taxon>Eukaryota</taxon>
        <taxon>Fungi</taxon>
        <taxon>Fungi incertae sedis</taxon>
        <taxon>Mucoromycota</taxon>
        <taxon>Mucoromycotina</taxon>
        <taxon>Endogonomycetes</taxon>
        <taxon>Endogonales</taxon>
        <taxon>Endogonales incertae sedis</taxon>
        <taxon>Bifiguratus</taxon>
    </lineage>
</organism>